<protein>
    <submittedName>
        <fullName evidence="1">Uncharacterized protein</fullName>
    </submittedName>
</protein>
<keyword evidence="2" id="KW-1185">Reference proteome</keyword>
<dbReference type="RefSeq" id="WP_274272644.1">
    <property type="nucleotide sequence ID" value="NZ_CP117834.1"/>
</dbReference>
<organism evidence="1 2">
    <name type="scientific">Shouchella hunanensis</name>
    <dbReference type="NCBI Taxonomy" id="766894"/>
    <lineage>
        <taxon>Bacteria</taxon>
        <taxon>Bacillati</taxon>
        <taxon>Bacillota</taxon>
        <taxon>Bacilli</taxon>
        <taxon>Bacillales</taxon>
        <taxon>Bacillaceae</taxon>
        <taxon>Shouchella</taxon>
    </lineage>
</organism>
<reference evidence="1 2" key="1">
    <citation type="submission" date="2023-02" db="EMBL/GenBank/DDBJ databases">
        <authorList>
            <person name="Liu G."/>
        </authorList>
    </citation>
    <scope>NUCLEOTIDE SEQUENCE [LARGE SCALE GENOMIC DNA]</scope>
    <source>
        <strain evidence="1 2">DSM 23008</strain>
    </source>
</reference>
<evidence type="ECO:0000313" key="2">
    <source>
        <dbReference type="Proteomes" id="UP001215143"/>
    </source>
</evidence>
<name>A0ABY7W7E8_9BACI</name>
<dbReference type="Proteomes" id="UP001215143">
    <property type="component" value="Chromosome"/>
</dbReference>
<gene>
    <name evidence="1" type="ORF">PQ477_18200</name>
</gene>
<evidence type="ECO:0000313" key="1">
    <source>
        <dbReference type="EMBL" id="WDF03403.1"/>
    </source>
</evidence>
<proteinExistence type="predicted"/>
<sequence length="42" mass="4556">MKKYIIAIIAITLLAVTPNSNDLLANSNDNSTLDTKSKTDYA</sequence>
<accession>A0ABY7W7E8</accession>
<dbReference type="EMBL" id="CP117834">
    <property type="protein sequence ID" value="WDF03403.1"/>
    <property type="molecule type" value="Genomic_DNA"/>
</dbReference>